<reference evidence="2 3" key="2">
    <citation type="submission" date="2018-11" db="EMBL/GenBank/DDBJ databases">
        <authorList>
            <consortium name="Pathogen Informatics"/>
        </authorList>
    </citation>
    <scope>NUCLEOTIDE SEQUENCE [LARGE SCALE GENOMIC DNA]</scope>
</reference>
<dbReference type="EMBL" id="UYSL01019763">
    <property type="protein sequence ID" value="VDL69477.1"/>
    <property type="molecule type" value="Genomic_DNA"/>
</dbReference>
<name>A0A0N4XTG3_NIPBR</name>
<accession>A0A0N4XTG3</accession>
<evidence type="ECO:0000313" key="2">
    <source>
        <dbReference type="EMBL" id="VDL69477.1"/>
    </source>
</evidence>
<feature type="compositionally biased region" description="Polar residues" evidence="1">
    <location>
        <begin position="46"/>
        <end position="65"/>
    </location>
</feature>
<feature type="region of interest" description="Disordered" evidence="1">
    <location>
        <begin position="405"/>
        <end position="519"/>
    </location>
</feature>
<dbReference type="AlphaFoldDB" id="A0A0N4XTG3"/>
<evidence type="ECO:0000256" key="1">
    <source>
        <dbReference type="SAM" id="MobiDB-lite"/>
    </source>
</evidence>
<feature type="compositionally biased region" description="Basic and acidic residues" evidence="1">
    <location>
        <begin position="446"/>
        <end position="463"/>
    </location>
</feature>
<evidence type="ECO:0000313" key="3">
    <source>
        <dbReference type="Proteomes" id="UP000271162"/>
    </source>
</evidence>
<keyword evidence="3" id="KW-1185">Reference proteome</keyword>
<protein>
    <submittedName>
        <fullName evidence="4">Tudor domain-containing protein</fullName>
    </submittedName>
</protein>
<dbReference type="Proteomes" id="UP000271162">
    <property type="component" value="Unassembled WGS sequence"/>
</dbReference>
<feature type="compositionally biased region" description="Polar residues" evidence="1">
    <location>
        <begin position="1"/>
        <end position="12"/>
    </location>
</feature>
<sequence>MTLRNSRFQTPSVPADQPPSGLKEWDKTGTSSETVENNDENKEQVRPSSSAANEQASILKNTNRNSPEEPQKGDVMTLQKQRLANLFVNRLKDGRCVPWKGMHVLDMQLCAVMAFAPPRCFVLCDDRFIEDETRVFHISSGLKSVLSRKPLGKPKILPGNPLVGVRSGIYLRVFVLESDANHPMKYRCVCLDVNAIYSFGPEHLHPLPEEFSTHAVATNVFLARFRGTRFVLSDMYEAVDSALCQPNRDEGIVETITCAIYGVSPDNLTVVDACMTNGEKWVSEELIDRGMVALAKNDPDVLLSPLEAEEMLESKRQAVPLWMNDERSRNNVSYDVREDLRKDKTTNDRGDVSHSNDKEDEDVWKTSGEIEWQTDAPKEEEETRVRRDRRLVSLEEQLRSIAADVGQDETSWEESSGTGKRNANAIWTPRPDKVVRTTGDTSLTKKIRDPKRECNISEEEAPRSRGTHLPNGAKLERTPDSMRSGLSLPDERRDEKPNLKTERKPSSAATEHLGTGHPG</sequence>
<proteinExistence type="predicted"/>
<gene>
    <name evidence="2" type="ORF">NBR_LOCUS5888</name>
</gene>
<feature type="compositionally biased region" description="Basic and acidic residues" evidence="1">
    <location>
        <begin position="489"/>
        <end position="505"/>
    </location>
</feature>
<feature type="region of interest" description="Disordered" evidence="1">
    <location>
        <begin position="344"/>
        <end position="386"/>
    </location>
</feature>
<dbReference type="STRING" id="27835.A0A0N4XTG3"/>
<reference evidence="4" key="1">
    <citation type="submission" date="2017-02" db="UniProtKB">
        <authorList>
            <consortium name="WormBaseParasite"/>
        </authorList>
    </citation>
    <scope>IDENTIFICATION</scope>
</reference>
<organism evidence="4">
    <name type="scientific">Nippostrongylus brasiliensis</name>
    <name type="common">Rat hookworm</name>
    <dbReference type="NCBI Taxonomy" id="27835"/>
    <lineage>
        <taxon>Eukaryota</taxon>
        <taxon>Metazoa</taxon>
        <taxon>Ecdysozoa</taxon>
        <taxon>Nematoda</taxon>
        <taxon>Chromadorea</taxon>
        <taxon>Rhabditida</taxon>
        <taxon>Rhabditina</taxon>
        <taxon>Rhabditomorpha</taxon>
        <taxon>Strongyloidea</taxon>
        <taxon>Heligmosomidae</taxon>
        <taxon>Nippostrongylus</taxon>
    </lineage>
</organism>
<feature type="compositionally biased region" description="Basic and acidic residues" evidence="1">
    <location>
        <begin position="344"/>
        <end position="357"/>
    </location>
</feature>
<evidence type="ECO:0000313" key="4">
    <source>
        <dbReference type="WBParaSite" id="NBR_0000588701-mRNA-1"/>
    </source>
</evidence>
<feature type="region of interest" description="Disordered" evidence="1">
    <location>
        <begin position="1"/>
        <end position="75"/>
    </location>
</feature>
<dbReference type="WBParaSite" id="NBR_0000588701-mRNA-1">
    <property type="protein sequence ID" value="NBR_0000588701-mRNA-1"/>
    <property type="gene ID" value="NBR_0000588701"/>
</dbReference>